<name>A0ABT3CMX9_9MYCO</name>
<gene>
    <name evidence="2" type="ORF">H7J73_32660</name>
</gene>
<accession>A0ABT3CMX9</accession>
<evidence type="ECO:0008006" key="4">
    <source>
        <dbReference type="Google" id="ProtNLM"/>
    </source>
</evidence>
<dbReference type="RefSeq" id="WP_264072064.1">
    <property type="nucleotide sequence ID" value="NZ_JACKTY010000052.1"/>
</dbReference>
<evidence type="ECO:0000313" key="3">
    <source>
        <dbReference type="Proteomes" id="UP001526201"/>
    </source>
</evidence>
<keyword evidence="3" id="KW-1185">Reference proteome</keyword>
<feature type="compositionally biased region" description="Low complexity" evidence="1">
    <location>
        <begin position="317"/>
        <end position="345"/>
    </location>
</feature>
<evidence type="ECO:0000256" key="1">
    <source>
        <dbReference type="SAM" id="MobiDB-lite"/>
    </source>
</evidence>
<sequence>MQVAVCSYLTAGIAAIGATAIAIAPIQPTLPELHIPSAHVMSVELAATLNPIDAWVQVLQGAVNNTVGLVNQVATDPAPIVTQVVTNQVANLTLLGNTAQQTIQTLINAAQQLPAVLQSVAQQLAAGQIVDAWNTLVLYTVESALGLVPPITAVVQIAQNTVQNVANAIGVVPDAILALGLGAIAPVVSTLTAGAQTVQDVIEAIGAGDAAAALGAIVNAPAALTDAFLNGNPASFFPAGLLSPWTGSAFDSGPIAIALALRDEFANALFPVGHQPQAQQQAAPQSASIRQAAPDEESAPTVTPTRTAGPKATKSTGSSRPTARPARSAADAQAAAPGLQTASAGDTPKDTTGGISKAGQQRGAVKSGSRHEKASAGANG</sequence>
<feature type="region of interest" description="Disordered" evidence="1">
    <location>
        <begin position="276"/>
        <end position="380"/>
    </location>
</feature>
<dbReference type="Proteomes" id="UP001526201">
    <property type="component" value="Unassembled WGS sequence"/>
</dbReference>
<dbReference type="EMBL" id="JACKTY010000052">
    <property type="protein sequence ID" value="MCV7230767.1"/>
    <property type="molecule type" value="Genomic_DNA"/>
</dbReference>
<evidence type="ECO:0000313" key="2">
    <source>
        <dbReference type="EMBL" id="MCV7230767.1"/>
    </source>
</evidence>
<comment type="caution">
    <text evidence="2">The sequence shown here is derived from an EMBL/GenBank/DDBJ whole genome shotgun (WGS) entry which is preliminary data.</text>
</comment>
<reference evidence="2 3" key="1">
    <citation type="journal article" date="2022" name="BMC Genomics">
        <title>Comparative genome analysis of mycobacteria focusing on tRNA and non-coding RNA.</title>
        <authorList>
            <person name="Behra P.R.K."/>
            <person name="Pettersson B.M.F."/>
            <person name="Ramesh M."/>
            <person name="Das S."/>
            <person name="Dasgupta S."/>
            <person name="Kirsebom L.A."/>
        </authorList>
    </citation>
    <scope>NUCLEOTIDE SEQUENCE [LARGE SCALE GENOMIC DNA]</scope>
    <source>
        <strain evidence="2 3">DSM 44078</strain>
    </source>
</reference>
<feature type="compositionally biased region" description="Low complexity" evidence="1">
    <location>
        <begin position="276"/>
        <end position="292"/>
    </location>
</feature>
<organism evidence="2 3">
    <name type="scientific">Mycolicibacterium komossense</name>
    <dbReference type="NCBI Taxonomy" id="1779"/>
    <lineage>
        <taxon>Bacteria</taxon>
        <taxon>Bacillati</taxon>
        <taxon>Actinomycetota</taxon>
        <taxon>Actinomycetes</taxon>
        <taxon>Mycobacteriales</taxon>
        <taxon>Mycobacteriaceae</taxon>
        <taxon>Mycolicibacterium</taxon>
    </lineage>
</organism>
<proteinExistence type="predicted"/>
<protein>
    <recommendedName>
        <fullName evidence="4">PE-PGRS family protein</fullName>
    </recommendedName>
</protein>